<feature type="compositionally biased region" description="Polar residues" evidence="3">
    <location>
        <begin position="93"/>
        <end position="102"/>
    </location>
</feature>
<dbReference type="SUPFAM" id="SSF47473">
    <property type="entry name" value="EF-hand"/>
    <property type="match status" value="1"/>
</dbReference>
<dbReference type="InterPro" id="IPR011992">
    <property type="entry name" value="EF-hand-dom_pair"/>
</dbReference>
<feature type="compositionally biased region" description="Basic and acidic residues" evidence="3">
    <location>
        <begin position="163"/>
        <end position="172"/>
    </location>
</feature>
<keyword evidence="2" id="KW-0106">Calcium</keyword>
<feature type="compositionally biased region" description="Low complexity" evidence="3">
    <location>
        <begin position="54"/>
        <end position="74"/>
    </location>
</feature>
<dbReference type="PANTHER" id="PTHR14095:SF0">
    <property type="entry name" value="MIP22305P"/>
    <property type="match status" value="1"/>
</dbReference>
<feature type="region of interest" description="Disordered" evidence="3">
    <location>
        <begin position="1"/>
        <end position="106"/>
    </location>
</feature>
<dbReference type="OrthoDB" id="5586at2759"/>
<feature type="domain" description="EF-hand" evidence="4">
    <location>
        <begin position="540"/>
        <end position="575"/>
    </location>
</feature>
<comment type="caution">
    <text evidence="5">The sequence shown here is derived from an EMBL/GenBank/DDBJ whole genome shotgun (WGS) entry which is preliminary data.</text>
</comment>
<evidence type="ECO:0000256" key="3">
    <source>
        <dbReference type="SAM" id="MobiDB-lite"/>
    </source>
</evidence>
<dbReference type="EMBL" id="MVBO01000001">
    <property type="protein sequence ID" value="OZJ06876.1"/>
    <property type="molecule type" value="Genomic_DNA"/>
</dbReference>
<evidence type="ECO:0000256" key="2">
    <source>
        <dbReference type="ARBA" id="ARBA00022837"/>
    </source>
</evidence>
<dbReference type="Proteomes" id="UP000242875">
    <property type="component" value="Unassembled WGS sequence"/>
</dbReference>
<keyword evidence="1" id="KW-0479">Metal-binding</keyword>
<proteinExistence type="predicted"/>
<sequence>MRSHKASRTITTVNTTANTSLQASPSSPNFDLISDGASPITNQSSDSPTCHTPSSTSQDSPGTISSSSSDTSPPMRKRSRSHSGEPKECYSPNHHSPVQTGTLGLGFNISADVHPSIIQESLPSLYGSPPLTTWKDDAKSEVKDAENPLSPVRLRALMKSPKKQHEPQERNRSSPRVQFRPFIDVHQDADTDQSKTIGADEGPLEPLARSSASTDTAAEVNQGEKKPEDVFSHDVDHLVTKMAVQVHIEESSRVGTSVAPLSIQPMLPPLPTLKRSSVDDSAAQQALIATVADIFKGKVALNELEFLEVTKACLLPRYMNLALFRKIDDSNSCSERVTFDEFKSTWSKLCTNIQDQYGTMYAMLKNPELNYVVCNHPGLEFLADNTLFQELETVILRIFYDNRCMTGKMTLRQFRKSALIKMLTKLEQGIDLNLTHDCFSYKHFYVIYCKFWELDQDHDLIISEEDLTRYNGFTLTGRIINRIIRYGKPSDCAKYGPEEGKPRDVMSYLDFICKYKALIALIFLTTTVFSGFLLSEVDKNTTTAIEYWFRCMDIDGDGVLSTFELAYFYEEQMSRQIMFGIPEQDRLKFEDAMCQANDLIRPAVIGQITLQDLKRSKLAERFFDMFTNFSKLQMHESTHNSLRLKRQFLQASLVDLEDGQPLFGGMDVDMLSEWCAYAEAEYQNLVMNDRIQTCWEDEEEEEDFDNVLGLQNEDARLDEEYEADADMEHKRRALLLRHQGELGLTA</sequence>
<reference evidence="5 6" key="1">
    <citation type="journal article" date="2017" name="Mycologia">
        <title>Bifiguratus adelaidae, gen. et sp. nov., a new member of Mucoromycotina in endophytic and soil-dwelling habitats.</title>
        <authorList>
            <person name="Torres-Cruz T.J."/>
            <person name="Billingsley Tobias T.L."/>
            <person name="Almatruk M."/>
            <person name="Hesse C."/>
            <person name="Kuske C.R."/>
            <person name="Desiro A."/>
            <person name="Benucci G.M."/>
            <person name="Bonito G."/>
            <person name="Stajich J.E."/>
            <person name="Dunlap C."/>
            <person name="Arnold A.E."/>
            <person name="Porras-Alfaro A."/>
        </authorList>
    </citation>
    <scope>NUCLEOTIDE SEQUENCE [LARGE SCALE GENOMIC DNA]</scope>
    <source>
        <strain evidence="5 6">AZ0501</strain>
    </source>
</reference>
<dbReference type="GO" id="GO:0019888">
    <property type="term" value="F:protein phosphatase regulator activity"/>
    <property type="evidence" value="ECO:0007669"/>
    <property type="project" value="TreeGrafter"/>
</dbReference>
<gene>
    <name evidence="5" type="ORF">BZG36_00028</name>
</gene>
<dbReference type="InterPro" id="IPR002048">
    <property type="entry name" value="EF_hand_dom"/>
</dbReference>
<dbReference type="PROSITE" id="PS00018">
    <property type="entry name" value="EF_HAND_1"/>
    <property type="match status" value="1"/>
</dbReference>
<protein>
    <recommendedName>
        <fullName evidence="4">EF-hand domain-containing protein</fullName>
    </recommendedName>
</protein>
<dbReference type="PROSITE" id="PS50222">
    <property type="entry name" value="EF_HAND_2"/>
    <property type="match status" value="1"/>
</dbReference>
<organism evidence="5 6">
    <name type="scientific">Bifiguratus adelaidae</name>
    <dbReference type="NCBI Taxonomy" id="1938954"/>
    <lineage>
        <taxon>Eukaryota</taxon>
        <taxon>Fungi</taxon>
        <taxon>Fungi incertae sedis</taxon>
        <taxon>Mucoromycota</taxon>
        <taxon>Mucoromycotina</taxon>
        <taxon>Endogonomycetes</taxon>
        <taxon>Endogonales</taxon>
        <taxon>Endogonales incertae sedis</taxon>
        <taxon>Bifiguratus</taxon>
    </lineage>
</organism>
<dbReference type="Gene3D" id="1.10.238.220">
    <property type="match status" value="1"/>
</dbReference>
<feature type="compositionally biased region" description="Polar residues" evidence="3">
    <location>
        <begin position="39"/>
        <end position="53"/>
    </location>
</feature>
<keyword evidence="6" id="KW-1185">Reference proteome</keyword>
<dbReference type="PANTHER" id="PTHR14095">
    <property type="entry name" value="PHOSPHATASE 2A REGULATORY SUBUNIT-RELATED"/>
    <property type="match status" value="1"/>
</dbReference>
<name>A0A261Y8B6_9FUNG</name>
<feature type="region of interest" description="Disordered" evidence="3">
    <location>
        <begin position="159"/>
        <end position="229"/>
    </location>
</feature>
<dbReference type="GO" id="GO:0005509">
    <property type="term" value="F:calcium ion binding"/>
    <property type="evidence" value="ECO:0007669"/>
    <property type="project" value="InterPro"/>
</dbReference>
<dbReference type="AlphaFoldDB" id="A0A261Y8B6"/>
<dbReference type="GO" id="GO:0000159">
    <property type="term" value="C:protein phosphatase type 2A complex"/>
    <property type="evidence" value="ECO:0007669"/>
    <property type="project" value="TreeGrafter"/>
</dbReference>
<evidence type="ECO:0000259" key="4">
    <source>
        <dbReference type="PROSITE" id="PS50222"/>
    </source>
</evidence>
<feature type="compositionally biased region" description="Low complexity" evidence="3">
    <location>
        <begin position="9"/>
        <end position="19"/>
    </location>
</feature>
<dbReference type="InterPro" id="IPR041534">
    <property type="entry name" value="EF-hand_13"/>
</dbReference>
<dbReference type="Gene3D" id="1.10.238.10">
    <property type="entry name" value="EF-hand"/>
    <property type="match status" value="1"/>
</dbReference>
<evidence type="ECO:0000313" key="6">
    <source>
        <dbReference type="Proteomes" id="UP000242875"/>
    </source>
</evidence>
<dbReference type="InterPro" id="IPR018247">
    <property type="entry name" value="EF_Hand_1_Ca_BS"/>
</dbReference>
<dbReference type="Pfam" id="PF17958">
    <property type="entry name" value="EF-hand_13"/>
    <property type="match status" value="1"/>
</dbReference>
<accession>A0A261Y8B6</accession>
<evidence type="ECO:0000256" key="1">
    <source>
        <dbReference type="ARBA" id="ARBA00022723"/>
    </source>
</evidence>
<dbReference type="Pfam" id="PF13499">
    <property type="entry name" value="EF-hand_7"/>
    <property type="match status" value="1"/>
</dbReference>
<evidence type="ECO:0000313" key="5">
    <source>
        <dbReference type="EMBL" id="OZJ06876.1"/>
    </source>
</evidence>
<dbReference type="Gene3D" id="1.10.238.230">
    <property type="match status" value="1"/>
</dbReference>
<feature type="compositionally biased region" description="Basic and acidic residues" evidence="3">
    <location>
        <begin position="183"/>
        <end position="193"/>
    </location>
</feature>
<feature type="compositionally biased region" description="Polar residues" evidence="3">
    <location>
        <begin position="20"/>
        <end position="29"/>
    </location>
</feature>